<comment type="caution">
    <text evidence="1">The sequence shown here is derived from an EMBL/GenBank/DDBJ whole genome shotgun (WGS) entry which is preliminary data.</text>
</comment>
<protein>
    <submittedName>
        <fullName evidence="1">Uncharacterized protein</fullName>
    </submittedName>
</protein>
<dbReference type="RefSeq" id="WP_065409005.1">
    <property type="nucleotide sequence ID" value="NZ_MAYT01000001.1"/>
</dbReference>
<keyword evidence="2" id="KW-1185">Reference proteome</keyword>
<proteinExistence type="predicted"/>
<dbReference type="AlphaFoldDB" id="A0A1B9B8V1"/>
<reference evidence="2" key="1">
    <citation type="submission" date="2016-05" db="EMBL/GenBank/DDBJ databases">
        <authorList>
            <person name="Liu B."/>
            <person name="Wang J."/>
            <person name="Zhu Y."/>
            <person name="Liu G."/>
            <person name="Chen Q."/>
            <person name="Chen Z."/>
            <person name="Lan J."/>
            <person name="Che J."/>
            <person name="Ge C."/>
            <person name="Shi H."/>
            <person name="Pan Z."/>
            <person name="Liu X."/>
        </authorList>
    </citation>
    <scope>NUCLEOTIDE SEQUENCE [LARGE SCALE GENOMIC DNA]</scope>
    <source>
        <strain evidence="2">FJAT-27215</strain>
    </source>
</reference>
<evidence type="ECO:0000313" key="2">
    <source>
        <dbReference type="Proteomes" id="UP000092578"/>
    </source>
</evidence>
<dbReference type="Proteomes" id="UP000092578">
    <property type="component" value="Unassembled WGS sequence"/>
</dbReference>
<sequence>MEDSTRSRSLDSDREAETAVRAGRCSWTTKKSGAYCFAPTSIRRNGEVAFFSHTARSAYDLEGQGGAAGH</sequence>
<dbReference type="EMBL" id="MAYT01000001">
    <property type="protein sequence ID" value="OCA92510.1"/>
    <property type="molecule type" value="Genomic_DNA"/>
</dbReference>
<accession>A0A1B9B8V1</accession>
<gene>
    <name evidence="1" type="ORF">A8F95_02055</name>
</gene>
<evidence type="ECO:0000313" key="1">
    <source>
        <dbReference type="EMBL" id="OCA92510.1"/>
    </source>
</evidence>
<organism evidence="1 2">
    <name type="scientific">Pseudobacillus wudalianchiensis</name>
    <dbReference type="NCBI Taxonomy" id="1743143"/>
    <lineage>
        <taxon>Bacteria</taxon>
        <taxon>Bacillati</taxon>
        <taxon>Bacillota</taxon>
        <taxon>Bacilli</taxon>
        <taxon>Bacillales</taxon>
        <taxon>Bacillaceae</taxon>
        <taxon>Pseudobacillus</taxon>
    </lineage>
</organism>
<name>A0A1B9B8V1_9BACI</name>